<name>A0ABU9DCL3_9PROT</name>
<organism evidence="2 3">
    <name type="scientific">Thermithiobacillus plumbiphilus</name>
    <dbReference type="NCBI Taxonomy" id="1729899"/>
    <lineage>
        <taxon>Bacteria</taxon>
        <taxon>Pseudomonadati</taxon>
        <taxon>Pseudomonadota</taxon>
        <taxon>Acidithiobacillia</taxon>
        <taxon>Acidithiobacillales</taxon>
        <taxon>Thermithiobacillaceae</taxon>
        <taxon>Thermithiobacillus</taxon>
    </lineage>
</organism>
<dbReference type="RefSeq" id="WP_341371762.1">
    <property type="nucleotide sequence ID" value="NZ_JBBPCO010000015.1"/>
</dbReference>
<sequence>MLPPSAKPYLLRAIYEWCLEENHTPHLVASVAYPGIQIPTGYSQEGRITLNIAPRATHGLVMTNDWISFMARFGGRPMKVEVPVAAVAAIFAAETQEGLVFDLTPPTDTPPPASEDEAGTPPPRRPGLRVVK</sequence>
<keyword evidence="3" id="KW-1185">Reference proteome</keyword>
<proteinExistence type="predicted"/>
<feature type="region of interest" description="Disordered" evidence="1">
    <location>
        <begin position="101"/>
        <end position="132"/>
    </location>
</feature>
<evidence type="ECO:0000256" key="1">
    <source>
        <dbReference type="SAM" id="MobiDB-lite"/>
    </source>
</evidence>
<dbReference type="InterPro" id="IPR007481">
    <property type="entry name" value="SspB"/>
</dbReference>
<accession>A0ABU9DCL3</accession>
<dbReference type="EMBL" id="JBBPCO010000015">
    <property type="protein sequence ID" value="MEK8090706.1"/>
    <property type="molecule type" value="Genomic_DNA"/>
</dbReference>
<dbReference type="Gene3D" id="2.30.30.220">
    <property type="entry name" value="SspB-like"/>
    <property type="match status" value="1"/>
</dbReference>
<dbReference type="SUPFAM" id="SSF101738">
    <property type="entry name" value="SspB-like"/>
    <property type="match status" value="1"/>
</dbReference>
<evidence type="ECO:0000313" key="3">
    <source>
        <dbReference type="Proteomes" id="UP001446205"/>
    </source>
</evidence>
<dbReference type="GO" id="GO:0006508">
    <property type="term" value="P:proteolysis"/>
    <property type="evidence" value="ECO:0007669"/>
    <property type="project" value="UniProtKB-KW"/>
</dbReference>
<protein>
    <submittedName>
        <fullName evidence="2">ClpXP protease specificity-enhancing factor</fullName>
    </submittedName>
</protein>
<comment type="caution">
    <text evidence="2">The sequence shown here is derived from an EMBL/GenBank/DDBJ whole genome shotgun (WGS) entry which is preliminary data.</text>
</comment>
<dbReference type="PANTHER" id="PTHR37486">
    <property type="entry name" value="STRINGENT STARVATION PROTEIN B"/>
    <property type="match status" value="1"/>
</dbReference>
<keyword evidence="2" id="KW-0645">Protease</keyword>
<keyword evidence="2" id="KW-0378">Hydrolase</keyword>
<dbReference type="Pfam" id="PF04386">
    <property type="entry name" value="SspB"/>
    <property type="match status" value="1"/>
</dbReference>
<dbReference type="GO" id="GO:0008233">
    <property type="term" value="F:peptidase activity"/>
    <property type="evidence" value="ECO:0007669"/>
    <property type="project" value="UniProtKB-KW"/>
</dbReference>
<gene>
    <name evidence="2" type="ORF">WOB96_13190</name>
</gene>
<dbReference type="Proteomes" id="UP001446205">
    <property type="component" value="Unassembled WGS sequence"/>
</dbReference>
<evidence type="ECO:0000313" key="2">
    <source>
        <dbReference type="EMBL" id="MEK8090706.1"/>
    </source>
</evidence>
<dbReference type="InterPro" id="IPR036760">
    <property type="entry name" value="SspB-like_sf"/>
</dbReference>
<reference evidence="2 3" key="1">
    <citation type="submission" date="2024-04" db="EMBL/GenBank/DDBJ databases">
        <authorList>
            <person name="Abashina T."/>
            <person name="Shaikin A."/>
        </authorList>
    </citation>
    <scope>NUCLEOTIDE SEQUENCE [LARGE SCALE GENOMIC DNA]</scope>
    <source>
        <strain evidence="2 3">AAFK</strain>
    </source>
</reference>
<dbReference type="PANTHER" id="PTHR37486:SF1">
    <property type="entry name" value="STRINGENT STARVATION PROTEIN B"/>
    <property type="match status" value="1"/>
</dbReference>
<dbReference type="PIRSF" id="PIRSF005276">
    <property type="entry name" value="SspB"/>
    <property type="match status" value="1"/>
</dbReference>
<dbReference type="NCBIfam" id="NF008769">
    <property type="entry name" value="PRK11798.2-5"/>
    <property type="match status" value="1"/>
</dbReference>